<comment type="catalytic activity">
    <reaction evidence="1">
        <text>ATP + protein L-histidine = ADP + protein N-phospho-L-histidine.</text>
        <dbReference type="EC" id="2.7.13.3"/>
    </reaction>
</comment>
<evidence type="ECO:0000256" key="2">
    <source>
        <dbReference type="ARBA" id="ARBA00004370"/>
    </source>
</evidence>
<evidence type="ECO:0000313" key="14">
    <source>
        <dbReference type="EMBL" id="RLP72260.1"/>
    </source>
</evidence>
<sequence length="460" mass="49983">MTDEPNPGSLAVRLMLSAIAIMLVVLTLVGLVLSSLYRDAAERSFDRRLDIYLKTIVAELANAAPGQMPQPQAMADPLFLFPNSGWYWQVAQAGGGPDHRTSPSLPSGMLPILSELGVEAPPGRMRQGYAQGPLGETLRVVERDLDLGKDERFVVSVAAVSSELEEEIAAFNLVLVGTLVVLAIAFLLVVLIQVRYGLRPLKRISQALAAVRSGKTERLDGAYPEEIAPLVREVNMLVDANREIVERARTHVGNLAHALKTPLSVLMNEAGTRDDPLAVLVRDQAGVMRDQVTHHLERARMAARVSLVAGLCDVTPVVTSLARTMEKINRARDIAIDVKVVDDVRFRGERQDIEEMVGNLIDNACKWASTRVEVEVCIGRGRTASDRVYFHVIIDDDGPGLDPARRAEVGRRGRRLDESKPGTGLGLSIVHELATLYGGRFDLGAAPIGGLRCELVLPAA</sequence>
<dbReference type="InterPro" id="IPR005467">
    <property type="entry name" value="His_kinase_dom"/>
</dbReference>
<evidence type="ECO:0000256" key="1">
    <source>
        <dbReference type="ARBA" id="ARBA00000085"/>
    </source>
</evidence>
<dbReference type="RefSeq" id="WP_121625585.1">
    <property type="nucleotide sequence ID" value="NZ_JACIIW010000002.1"/>
</dbReference>
<dbReference type="GO" id="GO:0004673">
    <property type="term" value="F:protein histidine kinase activity"/>
    <property type="evidence" value="ECO:0007669"/>
    <property type="project" value="UniProtKB-EC"/>
</dbReference>
<evidence type="ECO:0000259" key="13">
    <source>
        <dbReference type="PROSITE" id="PS50885"/>
    </source>
</evidence>
<dbReference type="GO" id="GO:0005886">
    <property type="term" value="C:plasma membrane"/>
    <property type="evidence" value="ECO:0007669"/>
    <property type="project" value="TreeGrafter"/>
</dbReference>
<dbReference type="PANTHER" id="PTHR45436:SF5">
    <property type="entry name" value="SENSOR HISTIDINE KINASE TRCS"/>
    <property type="match status" value="1"/>
</dbReference>
<evidence type="ECO:0000256" key="7">
    <source>
        <dbReference type="ARBA" id="ARBA00022777"/>
    </source>
</evidence>
<evidence type="ECO:0000256" key="3">
    <source>
        <dbReference type="ARBA" id="ARBA00012438"/>
    </source>
</evidence>
<keyword evidence="15" id="KW-1185">Reference proteome</keyword>
<dbReference type="InterPro" id="IPR004358">
    <property type="entry name" value="Sig_transdc_His_kin-like_C"/>
</dbReference>
<dbReference type="EC" id="2.7.13.3" evidence="3"/>
<proteinExistence type="predicted"/>
<comment type="caution">
    <text evidence="14">The sequence shown here is derived from an EMBL/GenBank/DDBJ whole genome shotgun (WGS) entry which is preliminary data.</text>
</comment>
<dbReference type="InterPro" id="IPR003660">
    <property type="entry name" value="HAMP_dom"/>
</dbReference>
<protein>
    <recommendedName>
        <fullName evidence="3">histidine kinase</fullName>
        <ecNumber evidence="3">2.7.13.3</ecNumber>
    </recommendedName>
</protein>
<keyword evidence="9" id="KW-0902">Two-component regulatory system</keyword>
<keyword evidence="7" id="KW-0418">Kinase</keyword>
<dbReference type="OrthoDB" id="9809567at2"/>
<dbReference type="PANTHER" id="PTHR45436">
    <property type="entry name" value="SENSOR HISTIDINE KINASE YKOH"/>
    <property type="match status" value="1"/>
</dbReference>
<evidence type="ECO:0000256" key="10">
    <source>
        <dbReference type="ARBA" id="ARBA00023136"/>
    </source>
</evidence>
<evidence type="ECO:0000256" key="6">
    <source>
        <dbReference type="ARBA" id="ARBA00022692"/>
    </source>
</evidence>
<dbReference type="InterPro" id="IPR050428">
    <property type="entry name" value="TCS_sensor_his_kinase"/>
</dbReference>
<gene>
    <name evidence="14" type="ORF">D9R14_21715</name>
</gene>
<dbReference type="Gene3D" id="3.30.565.10">
    <property type="entry name" value="Histidine kinase-like ATPase, C-terminal domain"/>
    <property type="match status" value="1"/>
</dbReference>
<organism evidence="14 15">
    <name type="scientific">Xanthobacter tagetidis</name>
    <dbReference type="NCBI Taxonomy" id="60216"/>
    <lineage>
        <taxon>Bacteria</taxon>
        <taxon>Pseudomonadati</taxon>
        <taxon>Pseudomonadota</taxon>
        <taxon>Alphaproteobacteria</taxon>
        <taxon>Hyphomicrobiales</taxon>
        <taxon>Xanthobacteraceae</taxon>
        <taxon>Xanthobacter</taxon>
    </lineage>
</organism>
<evidence type="ECO:0000256" key="8">
    <source>
        <dbReference type="ARBA" id="ARBA00022989"/>
    </source>
</evidence>
<keyword evidence="6 11" id="KW-0812">Transmembrane</keyword>
<feature type="transmembrane region" description="Helical" evidence="11">
    <location>
        <begin position="170"/>
        <end position="192"/>
    </location>
</feature>
<dbReference type="Pfam" id="PF02518">
    <property type="entry name" value="HATPase_c"/>
    <property type="match status" value="1"/>
</dbReference>
<dbReference type="Gene3D" id="1.10.287.130">
    <property type="match status" value="1"/>
</dbReference>
<dbReference type="SMART" id="SM00387">
    <property type="entry name" value="HATPase_c"/>
    <property type="match status" value="1"/>
</dbReference>
<evidence type="ECO:0000313" key="15">
    <source>
        <dbReference type="Proteomes" id="UP000269692"/>
    </source>
</evidence>
<keyword evidence="10 11" id="KW-0472">Membrane</keyword>
<feature type="domain" description="HAMP" evidence="13">
    <location>
        <begin position="195"/>
        <end position="246"/>
    </location>
</feature>
<dbReference type="PROSITE" id="PS50885">
    <property type="entry name" value="HAMP"/>
    <property type="match status" value="1"/>
</dbReference>
<comment type="subcellular location">
    <subcellularLocation>
        <location evidence="2">Membrane</location>
    </subcellularLocation>
</comment>
<name>A0A3L6ZWX0_9HYPH</name>
<dbReference type="AlphaFoldDB" id="A0A3L6ZWX0"/>
<dbReference type="InterPro" id="IPR003594">
    <property type="entry name" value="HATPase_dom"/>
</dbReference>
<dbReference type="Proteomes" id="UP000269692">
    <property type="component" value="Unassembled WGS sequence"/>
</dbReference>
<keyword evidence="5" id="KW-0808">Transferase</keyword>
<evidence type="ECO:0000256" key="11">
    <source>
        <dbReference type="SAM" id="Phobius"/>
    </source>
</evidence>
<dbReference type="InterPro" id="IPR036890">
    <property type="entry name" value="HATPase_C_sf"/>
</dbReference>
<keyword evidence="8 11" id="KW-1133">Transmembrane helix</keyword>
<dbReference type="EMBL" id="RCTF01000027">
    <property type="protein sequence ID" value="RLP72260.1"/>
    <property type="molecule type" value="Genomic_DNA"/>
</dbReference>
<dbReference type="PRINTS" id="PR00344">
    <property type="entry name" value="BCTRLSENSOR"/>
</dbReference>
<dbReference type="GO" id="GO:0000160">
    <property type="term" value="P:phosphorelay signal transduction system"/>
    <property type="evidence" value="ECO:0007669"/>
    <property type="project" value="UniProtKB-KW"/>
</dbReference>
<feature type="transmembrane region" description="Helical" evidence="11">
    <location>
        <begin position="12"/>
        <end position="37"/>
    </location>
</feature>
<evidence type="ECO:0000256" key="5">
    <source>
        <dbReference type="ARBA" id="ARBA00022679"/>
    </source>
</evidence>
<feature type="domain" description="Histidine kinase" evidence="12">
    <location>
        <begin position="254"/>
        <end position="460"/>
    </location>
</feature>
<reference evidence="14 15" key="1">
    <citation type="submission" date="2018-10" db="EMBL/GenBank/DDBJ databases">
        <title>Xanthobacter tagetidis genome sequencing and assembly.</title>
        <authorList>
            <person name="Maclea K.S."/>
            <person name="Goen A.E."/>
            <person name="Fatima S.A."/>
        </authorList>
    </citation>
    <scope>NUCLEOTIDE SEQUENCE [LARGE SCALE GENOMIC DNA]</scope>
    <source>
        <strain evidence="14 15">ATCC 700314</strain>
    </source>
</reference>
<accession>A0A3L6ZWX0</accession>
<evidence type="ECO:0000256" key="9">
    <source>
        <dbReference type="ARBA" id="ARBA00023012"/>
    </source>
</evidence>
<keyword evidence="4" id="KW-0597">Phosphoprotein</keyword>
<dbReference type="SUPFAM" id="SSF55874">
    <property type="entry name" value="ATPase domain of HSP90 chaperone/DNA topoisomerase II/histidine kinase"/>
    <property type="match status" value="1"/>
</dbReference>
<evidence type="ECO:0000259" key="12">
    <source>
        <dbReference type="PROSITE" id="PS50109"/>
    </source>
</evidence>
<dbReference type="PROSITE" id="PS50109">
    <property type="entry name" value="HIS_KIN"/>
    <property type="match status" value="1"/>
</dbReference>
<evidence type="ECO:0000256" key="4">
    <source>
        <dbReference type="ARBA" id="ARBA00022553"/>
    </source>
</evidence>